<sequence length="152" mass="16624">MATKVLAFSSSGPSSRTSSPAETMFSMPASSESLGRKNYWGCLQFYSEGFYGILVPDVVDAAGAGETKQEALLETMKKLSSQLKRLPPEQIPCPSNKATAIEKVRAIVDDDGGEFIHVESWEMVQVPVDFSLVEELPAAELNYLRNKYTSHG</sequence>
<reference evidence="2 3" key="1">
    <citation type="journal article" date="2023" name="Commun. Biol.">
        <title>Reorganization of the ancestral sex-determining regions during the evolution of trioecy in Pleodorina starrii.</title>
        <authorList>
            <person name="Takahashi K."/>
            <person name="Suzuki S."/>
            <person name="Kawai-Toyooka H."/>
            <person name="Yamamoto K."/>
            <person name="Hamaji T."/>
            <person name="Ootsuki R."/>
            <person name="Yamaguchi H."/>
            <person name="Kawachi M."/>
            <person name="Higashiyama T."/>
            <person name="Nozaki H."/>
        </authorList>
    </citation>
    <scope>NUCLEOTIDE SEQUENCE [LARGE SCALE GENOMIC DNA]</scope>
    <source>
        <strain evidence="2 3">NIES-4479</strain>
    </source>
</reference>
<protein>
    <submittedName>
        <fullName evidence="2">Uncharacterized protein</fullName>
    </submittedName>
</protein>
<dbReference type="AlphaFoldDB" id="A0A9W6EY29"/>
<dbReference type="Proteomes" id="UP001165080">
    <property type="component" value="Unassembled WGS sequence"/>
</dbReference>
<evidence type="ECO:0000256" key="1">
    <source>
        <dbReference type="SAM" id="MobiDB-lite"/>
    </source>
</evidence>
<evidence type="ECO:0000313" key="2">
    <source>
        <dbReference type="EMBL" id="GLC49588.1"/>
    </source>
</evidence>
<gene>
    <name evidence="2" type="primary">PLESTB000549</name>
    <name evidence="2" type="ORF">PLESTB_000261600</name>
</gene>
<feature type="compositionally biased region" description="Low complexity" evidence="1">
    <location>
        <begin position="9"/>
        <end position="19"/>
    </location>
</feature>
<comment type="caution">
    <text evidence="2">The sequence shown here is derived from an EMBL/GenBank/DDBJ whole genome shotgun (WGS) entry which is preliminary data.</text>
</comment>
<dbReference type="EMBL" id="BRXU01000002">
    <property type="protein sequence ID" value="GLC49588.1"/>
    <property type="molecule type" value="Genomic_DNA"/>
</dbReference>
<name>A0A9W6EY29_9CHLO</name>
<accession>A0A9W6EY29</accession>
<organism evidence="2 3">
    <name type="scientific">Pleodorina starrii</name>
    <dbReference type="NCBI Taxonomy" id="330485"/>
    <lineage>
        <taxon>Eukaryota</taxon>
        <taxon>Viridiplantae</taxon>
        <taxon>Chlorophyta</taxon>
        <taxon>core chlorophytes</taxon>
        <taxon>Chlorophyceae</taxon>
        <taxon>CS clade</taxon>
        <taxon>Chlamydomonadales</taxon>
        <taxon>Volvocaceae</taxon>
        <taxon>Pleodorina</taxon>
    </lineage>
</organism>
<evidence type="ECO:0000313" key="3">
    <source>
        <dbReference type="Proteomes" id="UP001165080"/>
    </source>
</evidence>
<feature type="region of interest" description="Disordered" evidence="1">
    <location>
        <begin position="1"/>
        <end position="24"/>
    </location>
</feature>
<keyword evidence="3" id="KW-1185">Reference proteome</keyword>
<proteinExistence type="predicted"/>